<name>A0ABQ1YP91_9BACL</name>
<dbReference type="EMBL" id="BMFT01000002">
    <property type="protein sequence ID" value="GGH31847.1"/>
    <property type="molecule type" value="Genomic_DNA"/>
</dbReference>
<feature type="transmembrane region" description="Helical" evidence="1">
    <location>
        <begin position="12"/>
        <end position="30"/>
    </location>
</feature>
<feature type="transmembrane region" description="Helical" evidence="1">
    <location>
        <begin position="410"/>
        <end position="427"/>
    </location>
</feature>
<accession>A0ABQ1YP91</accession>
<evidence type="ECO:0000313" key="2">
    <source>
        <dbReference type="EMBL" id="GGH31847.1"/>
    </source>
</evidence>
<evidence type="ECO:0000256" key="1">
    <source>
        <dbReference type="SAM" id="Phobius"/>
    </source>
</evidence>
<gene>
    <name evidence="2" type="ORF">GCM10008013_35860</name>
</gene>
<reference evidence="3" key="1">
    <citation type="journal article" date="2019" name="Int. J. Syst. Evol. Microbiol.">
        <title>The Global Catalogue of Microorganisms (GCM) 10K type strain sequencing project: providing services to taxonomists for standard genome sequencing and annotation.</title>
        <authorList>
            <consortium name="The Broad Institute Genomics Platform"/>
            <consortium name="The Broad Institute Genome Sequencing Center for Infectious Disease"/>
            <person name="Wu L."/>
            <person name="Ma J."/>
        </authorList>
    </citation>
    <scope>NUCLEOTIDE SEQUENCE [LARGE SCALE GENOMIC DNA]</scope>
    <source>
        <strain evidence="3">CGMCC 1.12769</strain>
    </source>
</reference>
<protein>
    <recommendedName>
        <fullName evidence="4">DUF3999 domain-containing protein</fullName>
    </recommendedName>
</protein>
<organism evidence="2 3">
    <name type="scientific">Paenibacillus segetis</name>
    <dbReference type="NCBI Taxonomy" id="1325360"/>
    <lineage>
        <taxon>Bacteria</taxon>
        <taxon>Bacillati</taxon>
        <taxon>Bacillota</taxon>
        <taxon>Bacilli</taxon>
        <taxon>Bacillales</taxon>
        <taxon>Paenibacillaceae</taxon>
        <taxon>Paenibacillus</taxon>
    </lineage>
</organism>
<evidence type="ECO:0000313" key="3">
    <source>
        <dbReference type="Proteomes" id="UP000659344"/>
    </source>
</evidence>
<proteinExistence type="predicted"/>
<dbReference type="Proteomes" id="UP000659344">
    <property type="component" value="Unassembled WGS sequence"/>
</dbReference>
<evidence type="ECO:0008006" key="4">
    <source>
        <dbReference type="Google" id="ProtNLM"/>
    </source>
</evidence>
<keyword evidence="1" id="KW-0472">Membrane</keyword>
<keyword evidence="1" id="KW-1133">Transmembrane helix</keyword>
<sequence>MRKKQALIRKGKGILIVVVTLLGSLFFYVGDGVSVHSAEQDGQQDWQFSKPLNFEANGSSYRAVFLDEQVYAGATQDLRDLRIVDGKGQLVPYYIDSGYEESAERQVKYASELVGTVKKEKDTSVLDFKVTPLGEHVDIQGNILTISLPQDYFLKHVEVFGSYDAAAWEFVQKGDLYRTESLKKDTIDLSDTYTYSYYRLKILNNVEGLDFSQLQLSYNTSAIQWQDYQKSAKPTYEMKQKPGSTDIIIQNADHLKIKEVQLLAAGNFKRNYEVLGPDEEHIETEGVAELFRLNFKDATIADTTITAALPITSSSFKVRINNQDDLPLDISDIQIKYNLDKVVFEDRGSESYHLLYGNDNVVKPQYDIVNFKSHIEQEGVALGSLGEQMVISEETKEPAPAPKGFASKPWFSGVIIVISVVLIGLIGNKLRRT</sequence>
<keyword evidence="3" id="KW-1185">Reference proteome</keyword>
<comment type="caution">
    <text evidence="2">The sequence shown here is derived from an EMBL/GenBank/DDBJ whole genome shotgun (WGS) entry which is preliminary data.</text>
</comment>
<dbReference type="Pfam" id="PF13163">
    <property type="entry name" value="DUF3999"/>
    <property type="match status" value="1"/>
</dbReference>
<dbReference type="InterPro" id="IPR025060">
    <property type="entry name" value="DUF3999"/>
</dbReference>
<keyword evidence="1" id="KW-0812">Transmembrane</keyword>
<dbReference type="RefSeq" id="WP_188541222.1">
    <property type="nucleotide sequence ID" value="NZ_BMFT01000002.1"/>
</dbReference>